<name>A0A0F9C4T6_9ZZZZ</name>
<evidence type="ECO:0008006" key="3">
    <source>
        <dbReference type="Google" id="ProtNLM"/>
    </source>
</evidence>
<dbReference type="EMBL" id="LAZR01037795">
    <property type="protein sequence ID" value="KKL21282.1"/>
    <property type="molecule type" value="Genomic_DNA"/>
</dbReference>
<feature type="transmembrane region" description="Helical" evidence="1">
    <location>
        <begin position="160"/>
        <end position="179"/>
    </location>
</feature>
<feature type="transmembrane region" description="Helical" evidence="1">
    <location>
        <begin position="44"/>
        <end position="62"/>
    </location>
</feature>
<protein>
    <recommendedName>
        <fullName evidence="3">DUF308 domain-containing protein</fullName>
    </recommendedName>
</protein>
<keyword evidence="1" id="KW-0812">Transmembrane</keyword>
<organism evidence="2">
    <name type="scientific">marine sediment metagenome</name>
    <dbReference type="NCBI Taxonomy" id="412755"/>
    <lineage>
        <taxon>unclassified sequences</taxon>
        <taxon>metagenomes</taxon>
        <taxon>ecological metagenomes</taxon>
    </lineage>
</organism>
<feature type="transmembrane region" description="Helical" evidence="1">
    <location>
        <begin position="185"/>
        <end position="208"/>
    </location>
</feature>
<evidence type="ECO:0000256" key="1">
    <source>
        <dbReference type="SAM" id="Phobius"/>
    </source>
</evidence>
<proteinExistence type="predicted"/>
<dbReference type="AlphaFoldDB" id="A0A0F9C4T6"/>
<accession>A0A0F9C4T6</accession>
<evidence type="ECO:0000313" key="2">
    <source>
        <dbReference type="EMBL" id="KKL21282.1"/>
    </source>
</evidence>
<feature type="transmembrane region" description="Helical" evidence="1">
    <location>
        <begin position="126"/>
        <end position="148"/>
    </location>
</feature>
<keyword evidence="1" id="KW-1133">Transmembrane helix</keyword>
<comment type="caution">
    <text evidence="2">The sequence shown here is derived from an EMBL/GenBank/DDBJ whole genome shotgun (WGS) entry which is preliminary data.</text>
</comment>
<dbReference type="Pfam" id="PF03729">
    <property type="entry name" value="DUF308"/>
    <property type="match status" value="2"/>
</dbReference>
<feature type="transmembrane region" description="Helical" evidence="1">
    <location>
        <begin position="100"/>
        <end position="120"/>
    </location>
</feature>
<keyword evidence="1" id="KW-0472">Membrane</keyword>
<feature type="transmembrane region" description="Helical" evidence="1">
    <location>
        <begin position="68"/>
        <end position="88"/>
    </location>
</feature>
<sequence length="218" mass="22375">MLNTDNVLRQNEIRITLFSYKLNIPKKLLSALSTLEKSPKGLRITEIILGAIAIALSAAVLANPDVTTLLFVTLLGIALIMVGISRIIVGAAAKQVSKGFRGISIGIGVVSIVGGLYALVNPVAAVVTLVTIIAIIVLIHGLGLIATGIASRGIDKGSRIGNIALGAIAVGFASILFAYPGLAVVMTILFVSIGLLFNGIASIISGITGNARLSPITK</sequence>
<gene>
    <name evidence="2" type="ORF">LCGC14_2447030</name>
</gene>
<dbReference type="InterPro" id="IPR005325">
    <property type="entry name" value="DUF308_memb"/>
</dbReference>
<reference evidence="2" key="1">
    <citation type="journal article" date="2015" name="Nature">
        <title>Complex archaea that bridge the gap between prokaryotes and eukaryotes.</title>
        <authorList>
            <person name="Spang A."/>
            <person name="Saw J.H."/>
            <person name="Jorgensen S.L."/>
            <person name="Zaremba-Niedzwiedzka K."/>
            <person name="Martijn J."/>
            <person name="Lind A.E."/>
            <person name="van Eijk R."/>
            <person name="Schleper C."/>
            <person name="Guy L."/>
            <person name="Ettema T.J."/>
        </authorList>
    </citation>
    <scope>NUCLEOTIDE SEQUENCE</scope>
</reference>